<evidence type="ECO:0000259" key="3">
    <source>
        <dbReference type="Pfam" id="PF08805"/>
    </source>
</evidence>
<keyword evidence="5" id="KW-1185">Reference proteome</keyword>
<dbReference type="InterPro" id="IPR045584">
    <property type="entry name" value="Pilin-like"/>
</dbReference>
<accession>A0A1Y6BYP6</accession>
<feature type="domain" description="Type 4 secretion system PilS N-terminal" evidence="3">
    <location>
        <begin position="67"/>
        <end position="197"/>
    </location>
</feature>
<dbReference type="Proteomes" id="UP000192917">
    <property type="component" value="Unassembled WGS sequence"/>
</dbReference>
<proteinExistence type="predicted"/>
<dbReference type="Pfam" id="PF08805">
    <property type="entry name" value="PilS"/>
    <property type="match status" value="1"/>
</dbReference>
<sequence>MNTVGAQNTTFRSPPTGPSAAPRHRPRSRARRRRGATLLESLGYMIIAGIVIAGVGYEMSKALAGNDTQELASNLTQMVNDTQALYTGAAGYTGLSNSQLLSADAVPVGMQRSDGSGGTDVVSPWGTVTVAANTSDATRFDVALATVPTANCIKLLGSVNKAVDAAEVGSTALTLPLDLSAATTACGASDSQTVTLTYR</sequence>
<dbReference type="EMBL" id="FWZX01000009">
    <property type="protein sequence ID" value="SMF26999.1"/>
    <property type="molecule type" value="Genomic_DNA"/>
</dbReference>
<dbReference type="AlphaFoldDB" id="A0A1Y6BYP6"/>
<feature type="region of interest" description="Disordered" evidence="1">
    <location>
        <begin position="1"/>
        <end position="33"/>
    </location>
</feature>
<evidence type="ECO:0000313" key="5">
    <source>
        <dbReference type="Proteomes" id="UP000192917"/>
    </source>
</evidence>
<feature type="compositionally biased region" description="Polar residues" evidence="1">
    <location>
        <begin position="1"/>
        <end position="13"/>
    </location>
</feature>
<dbReference type="SUPFAM" id="SSF54523">
    <property type="entry name" value="Pili subunits"/>
    <property type="match status" value="1"/>
</dbReference>
<evidence type="ECO:0000256" key="1">
    <source>
        <dbReference type="SAM" id="MobiDB-lite"/>
    </source>
</evidence>
<protein>
    <submittedName>
        <fullName evidence="4">Type II secretory pathway, pseudopilin PulG</fullName>
    </submittedName>
</protein>
<evidence type="ECO:0000313" key="4">
    <source>
        <dbReference type="EMBL" id="SMF26999.1"/>
    </source>
</evidence>
<dbReference type="STRING" id="560819.SAMN05428998_10949"/>
<organism evidence="4 5">
    <name type="scientific">Tistlia consotensis USBA 355</name>
    <dbReference type="NCBI Taxonomy" id="560819"/>
    <lineage>
        <taxon>Bacteria</taxon>
        <taxon>Pseudomonadati</taxon>
        <taxon>Pseudomonadota</taxon>
        <taxon>Alphaproteobacteria</taxon>
        <taxon>Rhodospirillales</taxon>
        <taxon>Rhodovibrionaceae</taxon>
        <taxon>Tistlia</taxon>
    </lineage>
</organism>
<reference evidence="4 5" key="1">
    <citation type="submission" date="2017-04" db="EMBL/GenBank/DDBJ databases">
        <authorList>
            <person name="Afonso C.L."/>
            <person name="Miller P.J."/>
            <person name="Scott M.A."/>
            <person name="Spackman E."/>
            <person name="Goraichik I."/>
            <person name="Dimitrov K.M."/>
            <person name="Suarez D.L."/>
            <person name="Swayne D.E."/>
        </authorList>
    </citation>
    <scope>NUCLEOTIDE SEQUENCE [LARGE SCALE GENOMIC DNA]</scope>
    <source>
        <strain evidence="4 5">USBA 355</strain>
    </source>
</reference>
<gene>
    <name evidence="4" type="ORF">SAMN05428998_10949</name>
</gene>
<dbReference type="InterPro" id="IPR014911">
    <property type="entry name" value="PilS_N"/>
</dbReference>
<name>A0A1Y6BYP6_9PROT</name>
<keyword evidence="2" id="KW-1133">Transmembrane helix</keyword>
<keyword evidence="2" id="KW-0812">Transmembrane</keyword>
<feature type="compositionally biased region" description="Basic residues" evidence="1">
    <location>
        <begin position="22"/>
        <end position="33"/>
    </location>
</feature>
<evidence type="ECO:0000256" key="2">
    <source>
        <dbReference type="SAM" id="Phobius"/>
    </source>
</evidence>
<dbReference type="Gene3D" id="3.30.1690.10">
    <property type="entry name" value="TcpA-like pilin"/>
    <property type="match status" value="1"/>
</dbReference>
<keyword evidence="2" id="KW-0472">Membrane</keyword>
<feature type="transmembrane region" description="Helical" evidence="2">
    <location>
        <begin position="35"/>
        <end position="57"/>
    </location>
</feature>